<feature type="region of interest" description="Disordered" evidence="1">
    <location>
        <begin position="81"/>
        <end position="113"/>
    </location>
</feature>
<accession>A0ABP5DJ09</accession>
<comment type="caution">
    <text evidence="3">The sequence shown here is derived from an EMBL/GenBank/DDBJ whole genome shotgun (WGS) entry which is preliminary data.</text>
</comment>
<feature type="domain" description="DUF4031" evidence="2">
    <location>
        <begin position="6"/>
        <end position="80"/>
    </location>
</feature>
<dbReference type="InterPro" id="IPR025109">
    <property type="entry name" value="DUF4031"/>
</dbReference>
<evidence type="ECO:0000256" key="1">
    <source>
        <dbReference type="SAM" id="MobiDB-lite"/>
    </source>
</evidence>
<dbReference type="Pfam" id="PF13223">
    <property type="entry name" value="DUF4031"/>
    <property type="match status" value="1"/>
</dbReference>
<evidence type="ECO:0000259" key="2">
    <source>
        <dbReference type="Pfam" id="PF13223"/>
    </source>
</evidence>
<feature type="compositionally biased region" description="Basic and acidic residues" evidence="1">
    <location>
        <begin position="94"/>
        <end position="104"/>
    </location>
</feature>
<dbReference type="Proteomes" id="UP001499854">
    <property type="component" value="Unassembled WGS sequence"/>
</dbReference>
<organism evidence="3 4">
    <name type="scientific">Catenulispora subtropica</name>
    <dbReference type="NCBI Taxonomy" id="450798"/>
    <lineage>
        <taxon>Bacteria</taxon>
        <taxon>Bacillati</taxon>
        <taxon>Actinomycetota</taxon>
        <taxon>Actinomycetes</taxon>
        <taxon>Catenulisporales</taxon>
        <taxon>Catenulisporaceae</taxon>
        <taxon>Catenulispora</taxon>
    </lineage>
</organism>
<evidence type="ECO:0000313" key="3">
    <source>
        <dbReference type="EMBL" id="GAA1979681.1"/>
    </source>
</evidence>
<reference evidence="4" key="1">
    <citation type="journal article" date="2019" name="Int. J. Syst. Evol. Microbiol.">
        <title>The Global Catalogue of Microorganisms (GCM) 10K type strain sequencing project: providing services to taxonomists for standard genome sequencing and annotation.</title>
        <authorList>
            <consortium name="The Broad Institute Genomics Platform"/>
            <consortium name="The Broad Institute Genome Sequencing Center for Infectious Disease"/>
            <person name="Wu L."/>
            <person name="Ma J."/>
        </authorList>
    </citation>
    <scope>NUCLEOTIDE SEQUENCE [LARGE SCALE GENOMIC DNA]</scope>
    <source>
        <strain evidence="4">JCM 16013</strain>
    </source>
</reference>
<sequence>MDEEVILIDPPTWPGHGRLWSHLVSDVSFAELHAFADRIGLPPRGFERDHYDIPSHLYETAVGAGATPVGSRELLLRLTAAGLRRPKRSRRPRGGTETEPRRLPESTSPGAHP</sequence>
<protein>
    <submittedName>
        <fullName evidence="3">DUF4031 domain-containing protein</fullName>
    </submittedName>
</protein>
<name>A0ABP5DJ09_9ACTN</name>
<proteinExistence type="predicted"/>
<dbReference type="EMBL" id="BAAAQM010000026">
    <property type="protein sequence ID" value="GAA1979681.1"/>
    <property type="molecule type" value="Genomic_DNA"/>
</dbReference>
<feature type="compositionally biased region" description="Basic residues" evidence="1">
    <location>
        <begin position="84"/>
        <end position="93"/>
    </location>
</feature>
<evidence type="ECO:0000313" key="4">
    <source>
        <dbReference type="Proteomes" id="UP001499854"/>
    </source>
</evidence>
<gene>
    <name evidence="3" type="ORF">GCM10009838_45890</name>
</gene>
<keyword evidence="4" id="KW-1185">Reference proteome</keyword>